<dbReference type="Pfam" id="PF01207">
    <property type="entry name" value="Dus"/>
    <property type="match status" value="1"/>
</dbReference>
<comment type="catalytic activity">
    <reaction evidence="9">
        <text>a 5,6-dihydrouridine in tRNA + NADP(+) = a uridine in tRNA + NADPH + H(+)</text>
        <dbReference type="Rhea" id="RHEA:23624"/>
        <dbReference type="Rhea" id="RHEA-COMP:13339"/>
        <dbReference type="Rhea" id="RHEA-COMP:13887"/>
        <dbReference type="ChEBI" id="CHEBI:15378"/>
        <dbReference type="ChEBI" id="CHEBI:57783"/>
        <dbReference type="ChEBI" id="CHEBI:58349"/>
        <dbReference type="ChEBI" id="CHEBI:65315"/>
        <dbReference type="ChEBI" id="CHEBI:74443"/>
    </reaction>
</comment>
<evidence type="ECO:0000256" key="10">
    <source>
        <dbReference type="ARBA" id="ARBA00048802"/>
    </source>
</evidence>
<evidence type="ECO:0000256" key="2">
    <source>
        <dbReference type="ARBA" id="ARBA00022555"/>
    </source>
</evidence>
<feature type="binding site" evidence="13">
    <location>
        <position position="145"/>
    </location>
    <ligand>
        <name>FMN</name>
        <dbReference type="ChEBI" id="CHEBI:58210"/>
    </ligand>
</feature>
<keyword evidence="3 11" id="KW-0285">Flavoprotein</keyword>
<feature type="binding site" evidence="13">
    <location>
        <position position="76"/>
    </location>
    <ligand>
        <name>FMN</name>
        <dbReference type="ChEBI" id="CHEBI:58210"/>
    </ligand>
</feature>
<feature type="binding site" evidence="13">
    <location>
        <begin position="21"/>
        <end position="23"/>
    </location>
    <ligand>
        <name>FMN</name>
        <dbReference type="ChEBI" id="CHEBI:58210"/>
    </ligand>
</feature>
<accession>A0A2I9DPR4</accession>
<evidence type="ECO:0000259" key="14">
    <source>
        <dbReference type="Pfam" id="PF01207"/>
    </source>
</evidence>
<dbReference type="PIRSF" id="PIRSF006621">
    <property type="entry name" value="Dus"/>
    <property type="match status" value="1"/>
</dbReference>
<comment type="similarity">
    <text evidence="11">Belongs to the dus family.</text>
</comment>
<feature type="binding site" evidence="13">
    <location>
        <position position="173"/>
    </location>
    <ligand>
        <name>FMN</name>
        <dbReference type="ChEBI" id="CHEBI:58210"/>
    </ligand>
</feature>
<evidence type="ECO:0000256" key="3">
    <source>
        <dbReference type="ARBA" id="ARBA00022630"/>
    </source>
</evidence>
<dbReference type="RefSeq" id="WP_103130518.1">
    <property type="nucleotide sequence ID" value="NZ_BFAG01000013.1"/>
</dbReference>
<evidence type="ECO:0000256" key="8">
    <source>
        <dbReference type="ARBA" id="ARBA00023002"/>
    </source>
</evidence>
<dbReference type="InterPro" id="IPR024036">
    <property type="entry name" value="tRNA-dHydroUridine_Synthase_C"/>
</dbReference>
<proteinExistence type="inferred from homology"/>
<dbReference type="EMBL" id="BFAG01000013">
    <property type="protein sequence ID" value="GBF07181.1"/>
    <property type="molecule type" value="Genomic_DNA"/>
</dbReference>
<evidence type="ECO:0000313" key="16">
    <source>
        <dbReference type="Proteomes" id="UP000236569"/>
    </source>
</evidence>
<keyword evidence="16" id="KW-1185">Reference proteome</keyword>
<dbReference type="GO" id="GO:0017150">
    <property type="term" value="F:tRNA dihydrouridine synthase activity"/>
    <property type="evidence" value="ECO:0007669"/>
    <property type="project" value="InterPro"/>
</dbReference>
<name>A0A2I9DPR4_9DEIO</name>
<evidence type="ECO:0000256" key="13">
    <source>
        <dbReference type="PIRSR" id="PIRSR006621-2"/>
    </source>
</evidence>
<keyword evidence="4 11" id="KW-0288">FMN</keyword>
<evidence type="ECO:0000313" key="15">
    <source>
        <dbReference type="EMBL" id="GBF07181.1"/>
    </source>
</evidence>
<dbReference type="Gene3D" id="1.10.1200.80">
    <property type="entry name" value="Putative flavin oxidoreducatase, domain 2"/>
    <property type="match status" value="1"/>
</dbReference>
<dbReference type="CDD" id="cd02801">
    <property type="entry name" value="DUS_like_FMN"/>
    <property type="match status" value="1"/>
</dbReference>
<keyword evidence="8 11" id="KW-0560">Oxidoreductase</keyword>
<dbReference type="OrthoDB" id="9764501at2"/>
<dbReference type="SUPFAM" id="SSF51395">
    <property type="entry name" value="FMN-linked oxidoreductases"/>
    <property type="match status" value="1"/>
</dbReference>
<keyword evidence="2" id="KW-0820">tRNA-binding</keyword>
<evidence type="ECO:0000256" key="7">
    <source>
        <dbReference type="ARBA" id="ARBA00022884"/>
    </source>
</evidence>
<evidence type="ECO:0000256" key="1">
    <source>
        <dbReference type="ARBA" id="ARBA00002790"/>
    </source>
</evidence>
<comment type="cofactor">
    <cofactor evidence="11 13">
        <name>FMN</name>
        <dbReference type="ChEBI" id="CHEBI:58210"/>
    </cofactor>
</comment>
<dbReference type="PANTHER" id="PTHR45846:SF1">
    <property type="entry name" value="TRNA-DIHYDROURIDINE(47) SYNTHASE [NAD(P)(+)]-LIKE"/>
    <property type="match status" value="1"/>
</dbReference>
<evidence type="ECO:0000256" key="12">
    <source>
        <dbReference type="PIRSR" id="PIRSR006621-1"/>
    </source>
</evidence>
<dbReference type="InterPro" id="IPR013785">
    <property type="entry name" value="Aldolase_TIM"/>
</dbReference>
<gene>
    <name evidence="15" type="ORF">DAERI_130011</name>
</gene>
<feature type="domain" description="DUS-like FMN-binding" evidence="14">
    <location>
        <begin position="19"/>
        <end position="310"/>
    </location>
</feature>
<evidence type="ECO:0000256" key="5">
    <source>
        <dbReference type="ARBA" id="ARBA00022694"/>
    </source>
</evidence>
<comment type="caution">
    <text evidence="15">The sequence shown here is derived from an EMBL/GenBank/DDBJ whole genome shotgun (WGS) entry which is preliminary data.</text>
</comment>
<reference evidence="16" key="1">
    <citation type="submission" date="2018-01" db="EMBL/GenBank/DDBJ databases">
        <title>Draft Genome Sequence of the Radioresistant Bacterium Deinococcus aerius TR0125, Isolated from the Higher Atmosphere above Japan.</title>
        <authorList>
            <person name="Satoh K."/>
            <person name="Arai H."/>
            <person name="Sanzen T."/>
            <person name="Kawaguchi Y."/>
            <person name="Hayashi H."/>
            <person name="Yokobori S."/>
            <person name="Yamagishi A."/>
            <person name="Oono Y."/>
            <person name="Narumi I."/>
        </authorList>
    </citation>
    <scope>NUCLEOTIDE SEQUENCE [LARGE SCALE GENOMIC DNA]</scope>
    <source>
        <strain evidence="16">TR0125</strain>
    </source>
</reference>
<keyword evidence="7" id="KW-0694">RNA-binding</keyword>
<evidence type="ECO:0000256" key="4">
    <source>
        <dbReference type="ARBA" id="ARBA00022643"/>
    </source>
</evidence>
<keyword evidence="6" id="KW-0521">NADP</keyword>
<comment type="function">
    <text evidence="1 11">Catalyzes the synthesis of 5,6-dihydrouridine (D), a modified base found in the D-loop of most tRNAs, via the reduction of the C5-C6 double bond in target uridines.</text>
</comment>
<dbReference type="GO" id="GO:0050660">
    <property type="term" value="F:flavin adenine dinucleotide binding"/>
    <property type="evidence" value="ECO:0007669"/>
    <property type="project" value="InterPro"/>
</dbReference>
<dbReference type="Proteomes" id="UP000236569">
    <property type="component" value="Unassembled WGS sequence"/>
</dbReference>
<dbReference type="InterPro" id="IPR001269">
    <property type="entry name" value="DUS_fam"/>
</dbReference>
<evidence type="ECO:0000256" key="6">
    <source>
        <dbReference type="ARBA" id="ARBA00022857"/>
    </source>
</evidence>
<feature type="active site" description="Proton donor" evidence="12">
    <location>
        <position position="107"/>
    </location>
</feature>
<evidence type="ECO:0000256" key="11">
    <source>
        <dbReference type="PIRNR" id="PIRNR006621"/>
    </source>
</evidence>
<dbReference type="AlphaFoldDB" id="A0A2I9DPR4"/>
<keyword evidence="5 11" id="KW-0819">tRNA processing</keyword>
<comment type="catalytic activity">
    <reaction evidence="10">
        <text>a 5,6-dihydrouridine in tRNA + NAD(+) = a uridine in tRNA + NADH + H(+)</text>
        <dbReference type="Rhea" id="RHEA:54452"/>
        <dbReference type="Rhea" id="RHEA-COMP:13339"/>
        <dbReference type="Rhea" id="RHEA-COMP:13887"/>
        <dbReference type="ChEBI" id="CHEBI:15378"/>
        <dbReference type="ChEBI" id="CHEBI:57540"/>
        <dbReference type="ChEBI" id="CHEBI:57945"/>
        <dbReference type="ChEBI" id="CHEBI:65315"/>
        <dbReference type="ChEBI" id="CHEBI:74443"/>
    </reaction>
</comment>
<dbReference type="EC" id="1.3.1.-" evidence="11"/>
<feature type="binding site" evidence="13">
    <location>
        <begin position="227"/>
        <end position="228"/>
    </location>
    <ligand>
        <name>FMN</name>
        <dbReference type="ChEBI" id="CHEBI:58210"/>
    </ligand>
</feature>
<evidence type="ECO:0000256" key="9">
    <source>
        <dbReference type="ARBA" id="ARBA00048205"/>
    </source>
</evidence>
<dbReference type="GO" id="GO:0000049">
    <property type="term" value="F:tRNA binding"/>
    <property type="evidence" value="ECO:0007669"/>
    <property type="project" value="UniProtKB-KW"/>
</dbReference>
<dbReference type="InterPro" id="IPR035587">
    <property type="entry name" value="DUS-like_FMN-bd"/>
</dbReference>
<organism evidence="15 16">
    <name type="scientific">Deinococcus aerius</name>
    <dbReference type="NCBI Taxonomy" id="200253"/>
    <lineage>
        <taxon>Bacteria</taxon>
        <taxon>Thermotogati</taxon>
        <taxon>Deinococcota</taxon>
        <taxon>Deinococci</taxon>
        <taxon>Deinococcales</taxon>
        <taxon>Deinococcaceae</taxon>
        <taxon>Deinococcus</taxon>
    </lineage>
</organism>
<sequence>MTCGPGFYARRLSRPGAVLAPMAGYSDAPLRQLAAEEGALWTVSEMISARGLVLGGDSEKLTLGRPYPGEANRVVQLFGAEPDILAEAVRRAQAWFTPAALDLNMGCPVPKVRGRGGACLLQTPEVAYDLVRAMRGATELDVSAKIRLGWDTNRSVEVAQGLAAAGASLITVHGRTSAQRYTGEADWDAVARVAASVDVPVVGSGDVRSAAQARARLRSGVAAVMIGRGAVGNPWVFRALATGEDAAPDAGERARTALRHARLHVAFYGADRFGLLSVRPLRKVLPQYLPDHPDLREALVQVNTVEDVERALAPLLAGSGADEDRMKVYEISGPPGGARGML</sequence>
<dbReference type="Gene3D" id="3.20.20.70">
    <property type="entry name" value="Aldolase class I"/>
    <property type="match status" value="1"/>
</dbReference>
<dbReference type="PANTHER" id="PTHR45846">
    <property type="entry name" value="TRNA-DIHYDROURIDINE(47) SYNTHASE [NAD(P)(+)]-LIKE"/>
    <property type="match status" value="1"/>
</dbReference>
<keyword evidence="13" id="KW-0547">Nucleotide-binding</keyword>
<protein>
    <recommendedName>
        <fullName evidence="11">tRNA-dihydrouridine synthase</fullName>
        <ecNumber evidence="11">1.3.1.-</ecNumber>
    </recommendedName>
</protein>